<dbReference type="WBParaSite" id="Gr19_v10_g14535.t1">
    <property type="protein sequence ID" value="Gr19_v10_g14535.t1"/>
    <property type="gene ID" value="Gr19_v10_g14535"/>
</dbReference>
<sequence length="405" mass="45071">MSNSNSVNSRRKRLLNTGNGADVHFLVGDGDEMELLPAHKALLGTASDVFETMFRFDAENAKSTATAGTAPPAEVIKPIEVPDVEVGAFKTMLSFIYADDLSGLDGDNAISVLYAAKKYDVPGLIKACVDFPIPDLRNVFLAFDHARCIDEKLLCKILDRDQLFDCSEMAIWIAAFLWADEKCRQNGKKCSAENRRAMLGPALFKIRVPLLPLKDFSENIVTSGLLTDAELISVYLHHSHPDVTLTEQYPLQFPTKRRTASDPYKAKGQIVLQIDKVSKFAGYENSRRLSEAVYIRGLPWKILATSRTVTDQMGVYLQCNAEDSDPNWSCACSATLRLVLQKKGKEELTRKKDNTIFNSTMNIVGFAQFLTFTKLLDPNNGWYDAKSDTVILSADVTADEPHRVE</sequence>
<dbReference type="Pfam" id="PF00651">
    <property type="entry name" value="BTB"/>
    <property type="match status" value="1"/>
</dbReference>
<reference evidence="4" key="1">
    <citation type="submission" date="2022-11" db="UniProtKB">
        <authorList>
            <consortium name="WormBaseParasite"/>
        </authorList>
    </citation>
    <scope>IDENTIFICATION</scope>
</reference>
<evidence type="ECO:0000313" key="4">
    <source>
        <dbReference type="WBParaSite" id="Gr19_v10_g14535.t1"/>
    </source>
</evidence>
<organism evidence="3 4">
    <name type="scientific">Globodera rostochiensis</name>
    <name type="common">Golden nematode worm</name>
    <name type="synonym">Heterodera rostochiensis</name>
    <dbReference type="NCBI Taxonomy" id="31243"/>
    <lineage>
        <taxon>Eukaryota</taxon>
        <taxon>Metazoa</taxon>
        <taxon>Ecdysozoa</taxon>
        <taxon>Nematoda</taxon>
        <taxon>Chromadorea</taxon>
        <taxon>Rhabditida</taxon>
        <taxon>Tylenchina</taxon>
        <taxon>Tylenchomorpha</taxon>
        <taxon>Tylenchoidea</taxon>
        <taxon>Heteroderidae</taxon>
        <taxon>Heteroderinae</taxon>
        <taxon>Globodera</taxon>
    </lineage>
</organism>
<proteinExistence type="predicted"/>
<dbReference type="Pfam" id="PF22486">
    <property type="entry name" value="MATH_2"/>
    <property type="match status" value="1"/>
</dbReference>
<dbReference type="PROSITE" id="PS50144">
    <property type="entry name" value="MATH"/>
    <property type="match status" value="1"/>
</dbReference>
<dbReference type="AlphaFoldDB" id="A0A914H7V1"/>
<dbReference type="Gene3D" id="1.25.40.420">
    <property type="match status" value="1"/>
</dbReference>
<name>A0A914H7V1_GLORO</name>
<dbReference type="SUPFAM" id="SSF54695">
    <property type="entry name" value="POZ domain"/>
    <property type="match status" value="1"/>
</dbReference>
<dbReference type="SMART" id="SM00061">
    <property type="entry name" value="MATH"/>
    <property type="match status" value="1"/>
</dbReference>
<dbReference type="Gene3D" id="3.30.710.10">
    <property type="entry name" value="Potassium Channel Kv1.1, Chain A"/>
    <property type="match status" value="1"/>
</dbReference>
<feature type="domain" description="BTB" evidence="1">
    <location>
        <begin position="21"/>
        <end position="105"/>
    </location>
</feature>
<dbReference type="PANTHER" id="PTHR45774:SF3">
    <property type="entry name" value="BTB (POZ) DOMAIN-CONTAINING 2B-RELATED"/>
    <property type="match status" value="1"/>
</dbReference>
<dbReference type="InterPro" id="IPR008974">
    <property type="entry name" value="TRAF-like"/>
</dbReference>
<accession>A0A914H7V1</accession>
<dbReference type="PROSITE" id="PS50097">
    <property type="entry name" value="BTB"/>
    <property type="match status" value="1"/>
</dbReference>
<dbReference type="Gene3D" id="2.60.210.10">
    <property type="entry name" value="Apoptosis, Tumor Necrosis Factor Receptor Associated Protein 2, Chain A"/>
    <property type="match status" value="1"/>
</dbReference>
<dbReference type="InterPro" id="IPR011333">
    <property type="entry name" value="SKP1/BTB/POZ_sf"/>
</dbReference>
<dbReference type="SUPFAM" id="SSF49599">
    <property type="entry name" value="TRAF domain-like"/>
    <property type="match status" value="1"/>
</dbReference>
<feature type="domain" description="MATH" evidence="2">
    <location>
        <begin position="267"/>
        <end position="396"/>
    </location>
</feature>
<evidence type="ECO:0000259" key="2">
    <source>
        <dbReference type="PROSITE" id="PS50144"/>
    </source>
</evidence>
<dbReference type="Proteomes" id="UP000887572">
    <property type="component" value="Unplaced"/>
</dbReference>
<evidence type="ECO:0000259" key="1">
    <source>
        <dbReference type="PROSITE" id="PS50097"/>
    </source>
</evidence>
<dbReference type="SMART" id="SM00225">
    <property type="entry name" value="BTB"/>
    <property type="match status" value="1"/>
</dbReference>
<dbReference type="InterPro" id="IPR002083">
    <property type="entry name" value="MATH/TRAF_dom"/>
</dbReference>
<evidence type="ECO:0000313" key="3">
    <source>
        <dbReference type="Proteomes" id="UP000887572"/>
    </source>
</evidence>
<dbReference type="InterPro" id="IPR000210">
    <property type="entry name" value="BTB/POZ_dom"/>
</dbReference>
<keyword evidence="3" id="KW-1185">Reference proteome</keyword>
<protein>
    <submittedName>
        <fullName evidence="4">BTB domain-containing protein</fullName>
    </submittedName>
</protein>
<dbReference type="PANTHER" id="PTHR45774">
    <property type="entry name" value="BTB/POZ DOMAIN-CONTAINING"/>
    <property type="match status" value="1"/>
</dbReference>